<sequence>MKNVKLFSMALAALMLGACSSDEVATDNSQNGPQWTADGKGYINLAINLPTQPSTRAWDEGSNLDDGTPTEYDVKDATLILFTGAAGTSDAQLTVNSAYSLDLNFYNEGASDQITTTTKITQEINKIADDQKVIKALVVLNNNGVFGVNASNQLTINNNPYTGTLDGLNSALKDKVGAVSISTTAGGGAGLLMTNAVMTDKLGGTVAPTGAKVVGPLVEIDPSDIKNSEAEAEAEPAASIYVERAVAKVTVTAKDGNLTAGQYPHNKLAYKILGWAFDNTNTTSKLVRTAEGFNDWSAYASVHVSPSDYRMVGGTYIAQDLARVYWDKDYNYLNVPSDNSGLKTVGGAHATIDNVLSADGETAGYCFENTTSLSDMLERNLTRVIIKAQFNNGDPFYTVDDERDTIWLENDVKKEVAARLLKQGDNTIYNWLKENVKDGSTFESTDLVIGFSTEKAGQRTVASVAISEAGKNKLKDPAAALPANVVNIANNLIEFYYYANGISYYPVYIKHFGDSQTPWTEDNPTYGGEDANFLGRYGVLRNNWYQIDVTGIRGLGSPNVDEVTGEPVDKVNYYISVSINVLSWAKRSQSVVL</sequence>
<keyword evidence="4" id="KW-1185">Reference proteome</keyword>
<reference evidence="3 4" key="1">
    <citation type="journal article" date="2021" name="Sci. Rep.">
        <title>The distribution of antibiotic resistance genes in chicken gut microbiota commensals.</title>
        <authorList>
            <person name="Juricova H."/>
            <person name="Matiasovicova J."/>
            <person name="Kubasova T."/>
            <person name="Cejkova D."/>
            <person name="Rychlik I."/>
        </authorList>
    </citation>
    <scope>NUCLEOTIDE SEQUENCE [LARGE SCALE GENOMIC DNA]</scope>
    <source>
        <strain evidence="3 4">An819</strain>
    </source>
</reference>
<feature type="chain" id="PRO_5036908741" evidence="1">
    <location>
        <begin position="26"/>
        <end position="593"/>
    </location>
</feature>
<accession>A0A939B0H0</accession>
<evidence type="ECO:0000313" key="3">
    <source>
        <dbReference type="EMBL" id="MBM6660593.1"/>
    </source>
</evidence>
<dbReference type="NCBIfam" id="NF038041">
    <property type="entry name" value="fim_Mfa1_fam"/>
    <property type="match status" value="1"/>
</dbReference>
<comment type="caution">
    <text evidence="3">The sequence shown here is derived from an EMBL/GenBank/DDBJ whole genome shotgun (WGS) entry which is preliminary data.</text>
</comment>
<organism evidence="3 4">
    <name type="scientific">Marseilla massiliensis</name>
    <dbReference type="NCBI Taxonomy" id="1841864"/>
    <lineage>
        <taxon>Bacteria</taxon>
        <taxon>Pseudomonadati</taxon>
        <taxon>Bacteroidota</taxon>
        <taxon>Bacteroidia</taxon>
        <taxon>Bacteroidales</taxon>
        <taxon>Prevotellaceae</taxon>
        <taxon>Marseilla</taxon>
    </lineage>
</organism>
<evidence type="ECO:0000313" key="4">
    <source>
        <dbReference type="Proteomes" id="UP000764045"/>
    </source>
</evidence>
<dbReference type="EMBL" id="JACJJL010000003">
    <property type="protein sequence ID" value="MBM6660593.1"/>
    <property type="molecule type" value="Genomic_DNA"/>
</dbReference>
<dbReference type="Gene3D" id="2.60.40.3690">
    <property type="match status" value="2"/>
</dbReference>
<gene>
    <name evidence="3" type="ORF">H6B30_02295</name>
</gene>
<evidence type="ECO:0000256" key="1">
    <source>
        <dbReference type="SAM" id="SignalP"/>
    </source>
</evidence>
<name>A0A939B0H0_9BACT</name>
<dbReference type="Pfam" id="PF15495">
    <property type="entry name" value="Fimbrillin_C"/>
    <property type="match status" value="1"/>
</dbReference>
<dbReference type="GO" id="GO:0009418">
    <property type="term" value="C:pilus shaft"/>
    <property type="evidence" value="ECO:0007669"/>
    <property type="project" value="InterPro"/>
</dbReference>
<dbReference type="Gene3D" id="2.60.40.2580">
    <property type="match status" value="1"/>
</dbReference>
<dbReference type="InterPro" id="IPR047786">
    <property type="entry name" value="Mfa1_fim"/>
</dbReference>
<dbReference type="RefSeq" id="WP_205107505.1">
    <property type="nucleotide sequence ID" value="NZ_JACJJL010000003.1"/>
</dbReference>
<keyword evidence="1" id="KW-0732">Signal</keyword>
<dbReference type="Proteomes" id="UP000764045">
    <property type="component" value="Unassembled WGS sequence"/>
</dbReference>
<feature type="domain" description="Minor fimbrium subunit Mfa1 C-terminal" evidence="2">
    <location>
        <begin position="497"/>
        <end position="589"/>
    </location>
</feature>
<dbReference type="AlphaFoldDB" id="A0A939B0H0"/>
<protein>
    <submittedName>
        <fullName evidence="3">Mfa1 fimbrilin C-terminal domain-containing protein</fullName>
    </submittedName>
</protein>
<dbReference type="PROSITE" id="PS51257">
    <property type="entry name" value="PROKAR_LIPOPROTEIN"/>
    <property type="match status" value="1"/>
</dbReference>
<evidence type="ECO:0000259" key="2">
    <source>
        <dbReference type="Pfam" id="PF15495"/>
    </source>
</evidence>
<feature type="signal peptide" evidence="1">
    <location>
        <begin position="1"/>
        <end position="25"/>
    </location>
</feature>
<dbReference type="InterPro" id="IPR029140">
    <property type="entry name" value="Mfa1_C"/>
</dbReference>
<proteinExistence type="predicted"/>